<proteinExistence type="predicted"/>
<dbReference type="EMBL" id="JARJCN010000079">
    <property type="protein sequence ID" value="KAJ7076673.1"/>
    <property type="molecule type" value="Genomic_DNA"/>
</dbReference>
<reference evidence="2" key="1">
    <citation type="submission" date="2023-03" db="EMBL/GenBank/DDBJ databases">
        <title>Massive genome expansion in bonnet fungi (Mycena s.s.) driven by repeated elements and novel gene families across ecological guilds.</title>
        <authorList>
            <consortium name="Lawrence Berkeley National Laboratory"/>
            <person name="Harder C.B."/>
            <person name="Miyauchi S."/>
            <person name="Viragh M."/>
            <person name="Kuo A."/>
            <person name="Thoen E."/>
            <person name="Andreopoulos B."/>
            <person name="Lu D."/>
            <person name="Skrede I."/>
            <person name="Drula E."/>
            <person name="Henrissat B."/>
            <person name="Morin E."/>
            <person name="Kohler A."/>
            <person name="Barry K."/>
            <person name="LaButti K."/>
            <person name="Morin E."/>
            <person name="Salamov A."/>
            <person name="Lipzen A."/>
            <person name="Mereny Z."/>
            <person name="Hegedus B."/>
            <person name="Baldrian P."/>
            <person name="Stursova M."/>
            <person name="Weitz H."/>
            <person name="Taylor A."/>
            <person name="Grigoriev I.V."/>
            <person name="Nagy L.G."/>
            <person name="Martin F."/>
            <person name="Kauserud H."/>
        </authorList>
    </citation>
    <scope>NUCLEOTIDE SEQUENCE</scope>
    <source>
        <strain evidence="2">CBHHK173m</strain>
    </source>
</reference>
<dbReference type="Proteomes" id="UP001222325">
    <property type="component" value="Unassembled WGS sequence"/>
</dbReference>
<accession>A0AAD6XNE0</accession>
<evidence type="ECO:0000313" key="2">
    <source>
        <dbReference type="EMBL" id="KAJ7076673.1"/>
    </source>
</evidence>
<protein>
    <submittedName>
        <fullName evidence="2">Uncharacterized protein</fullName>
    </submittedName>
</protein>
<name>A0AAD6XNE0_9AGAR</name>
<dbReference type="AlphaFoldDB" id="A0AAD6XNE0"/>
<keyword evidence="3" id="KW-1185">Reference proteome</keyword>
<feature type="region of interest" description="Disordered" evidence="1">
    <location>
        <begin position="349"/>
        <end position="386"/>
    </location>
</feature>
<sequence>MSYDDPHRNGHILSIKSADLQRDTFIFVRTSQGAKLFMGVNQKFTPVSSATIHRWLDFMRVQTSAPPEEFFLCPVTVYTSGIMSYGVDPCGAVIEPDSTEILAPGNYGWCDDREGRVGGPLEMMHYVRERRYTLEARMTAACEKSDGVFIPDVLSPAAKSEVLARDRHRCRFTGAECDNVAWIIPPEAAFDTQNSFTEPHRWDKSPFLVAANAITMQSQLRFHFHNNHFAVDVDDDYRILVLRAMGDAQELLPTHLPSCAQQDASVDYFLSLHCRHTLNLMLLGGDIKEVYPNSVIMAAMDELGVAYHGSDNENPEMAPLDDERWQTEIGQAILTQVLKNRIDRSLDEFEGADEQEESSPPSDSDDSPEEEVWEESLASVQSSSHTATNPTVHFGWSTYATEYPVVKITNPLSFGWDLDPDDAWTSTDIEVLQ</sequence>
<gene>
    <name evidence="2" type="ORF">B0H15DRAFT_1004712</name>
</gene>
<evidence type="ECO:0000313" key="3">
    <source>
        <dbReference type="Proteomes" id="UP001222325"/>
    </source>
</evidence>
<evidence type="ECO:0000256" key="1">
    <source>
        <dbReference type="SAM" id="MobiDB-lite"/>
    </source>
</evidence>
<organism evidence="2 3">
    <name type="scientific">Mycena belliarum</name>
    <dbReference type="NCBI Taxonomy" id="1033014"/>
    <lineage>
        <taxon>Eukaryota</taxon>
        <taxon>Fungi</taxon>
        <taxon>Dikarya</taxon>
        <taxon>Basidiomycota</taxon>
        <taxon>Agaricomycotina</taxon>
        <taxon>Agaricomycetes</taxon>
        <taxon>Agaricomycetidae</taxon>
        <taxon>Agaricales</taxon>
        <taxon>Marasmiineae</taxon>
        <taxon>Mycenaceae</taxon>
        <taxon>Mycena</taxon>
    </lineage>
</organism>
<feature type="compositionally biased region" description="Acidic residues" evidence="1">
    <location>
        <begin position="349"/>
        <end position="374"/>
    </location>
</feature>
<comment type="caution">
    <text evidence="2">The sequence shown here is derived from an EMBL/GenBank/DDBJ whole genome shotgun (WGS) entry which is preliminary data.</text>
</comment>